<comment type="cofactor">
    <cofactor evidence="1">
        <name>pyridoxal 5'-phosphate</name>
        <dbReference type="ChEBI" id="CHEBI:597326"/>
    </cofactor>
</comment>
<dbReference type="InterPro" id="IPR005861">
    <property type="entry name" value="HisP_aminotrans"/>
</dbReference>
<dbReference type="GO" id="GO:0004400">
    <property type="term" value="F:histidinol-phosphate transaminase activity"/>
    <property type="evidence" value="ECO:0007669"/>
    <property type="project" value="InterPro"/>
</dbReference>
<dbReference type="GO" id="GO:0000105">
    <property type="term" value="P:L-histidine biosynthetic process"/>
    <property type="evidence" value="ECO:0007669"/>
    <property type="project" value="InterPro"/>
</dbReference>
<dbReference type="InterPro" id="IPR004839">
    <property type="entry name" value="Aminotransferase_I/II_large"/>
</dbReference>
<proteinExistence type="inferred from homology"/>
<dbReference type="InterPro" id="IPR015424">
    <property type="entry name" value="PyrdxlP-dep_Trfase"/>
</dbReference>
<dbReference type="Gene3D" id="3.40.640.10">
    <property type="entry name" value="Type I PLP-dependent aspartate aminotransferase-like (Major domain)"/>
    <property type="match status" value="1"/>
</dbReference>
<dbReference type="NCBIfam" id="TIGR01141">
    <property type="entry name" value="hisC"/>
    <property type="match status" value="1"/>
</dbReference>
<dbReference type="PANTHER" id="PTHR43643:SF3">
    <property type="entry name" value="HISTIDINOL-PHOSPHATE AMINOTRANSFERASE"/>
    <property type="match status" value="1"/>
</dbReference>
<keyword evidence="3" id="KW-0808">Transferase</keyword>
<organism evidence="6">
    <name type="scientific">marine metagenome</name>
    <dbReference type="NCBI Taxonomy" id="408172"/>
    <lineage>
        <taxon>unclassified sequences</taxon>
        <taxon>metagenomes</taxon>
        <taxon>ecological metagenomes</taxon>
    </lineage>
</organism>
<dbReference type="Pfam" id="PF00155">
    <property type="entry name" value="Aminotran_1_2"/>
    <property type="match status" value="1"/>
</dbReference>
<gene>
    <name evidence="6" type="ORF">METZ01_LOCUS177156</name>
</gene>
<keyword evidence="4" id="KW-0663">Pyridoxal phosphate</keyword>
<evidence type="ECO:0000256" key="3">
    <source>
        <dbReference type="ARBA" id="ARBA00022679"/>
    </source>
</evidence>
<dbReference type="Gene3D" id="3.90.1150.10">
    <property type="entry name" value="Aspartate Aminotransferase, domain 1"/>
    <property type="match status" value="1"/>
</dbReference>
<dbReference type="PANTHER" id="PTHR43643">
    <property type="entry name" value="HISTIDINOL-PHOSPHATE AMINOTRANSFERASE 2"/>
    <property type="match status" value="1"/>
</dbReference>
<reference evidence="6" key="1">
    <citation type="submission" date="2018-05" db="EMBL/GenBank/DDBJ databases">
        <authorList>
            <person name="Lanie J.A."/>
            <person name="Ng W.-L."/>
            <person name="Kazmierczak K.M."/>
            <person name="Andrzejewski T.M."/>
            <person name="Davidsen T.M."/>
            <person name="Wayne K.J."/>
            <person name="Tettelin H."/>
            <person name="Glass J.I."/>
            <person name="Rusch D."/>
            <person name="Podicherti R."/>
            <person name="Tsui H.-C.T."/>
            <person name="Winkler M.E."/>
        </authorList>
    </citation>
    <scope>NUCLEOTIDE SEQUENCE</scope>
</reference>
<dbReference type="CDD" id="cd00609">
    <property type="entry name" value="AAT_like"/>
    <property type="match status" value="1"/>
</dbReference>
<dbReference type="HAMAP" id="MF_01023">
    <property type="entry name" value="HisC_aminotrans_2"/>
    <property type="match status" value="1"/>
</dbReference>
<keyword evidence="2" id="KW-0032">Aminotransferase</keyword>
<feature type="domain" description="Aminotransferase class I/classII large" evidence="5">
    <location>
        <begin position="27"/>
        <end position="352"/>
    </location>
</feature>
<dbReference type="GO" id="GO:0030170">
    <property type="term" value="F:pyridoxal phosphate binding"/>
    <property type="evidence" value="ECO:0007669"/>
    <property type="project" value="InterPro"/>
</dbReference>
<dbReference type="AlphaFoldDB" id="A0A382CES0"/>
<evidence type="ECO:0000256" key="1">
    <source>
        <dbReference type="ARBA" id="ARBA00001933"/>
    </source>
</evidence>
<evidence type="ECO:0000256" key="2">
    <source>
        <dbReference type="ARBA" id="ARBA00022576"/>
    </source>
</evidence>
<evidence type="ECO:0000313" key="6">
    <source>
        <dbReference type="EMBL" id="SVB24302.1"/>
    </source>
</evidence>
<dbReference type="InterPro" id="IPR015422">
    <property type="entry name" value="PyrdxlP-dep_Trfase_small"/>
</dbReference>
<dbReference type="InterPro" id="IPR050106">
    <property type="entry name" value="HistidinolP_aminotransfase"/>
</dbReference>
<evidence type="ECO:0000259" key="5">
    <source>
        <dbReference type="Pfam" id="PF00155"/>
    </source>
</evidence>
<dbReference type="EMBL" id="UINC01034059">
    <property type="protein sequence ID" value="SVB24302.1"/>
    <property type="molecule type" value="Genomic_DNA"/>
</dbReference>
<dbReference type="SUPFAM" id="SSF53383">
    <property type="entry name" value="PLP-dependent transferases"/>
    <property type="match status" value="1"/>
</dbReference>
<dbReference type="InterPro" id="IPR015421">
    <property type="entry name" value="PyrdxlP-dep_Trfase_major"/>
</dbReference>
<protein>
    <recommendedName>
        <fullName evidence="5">Aminotransferase class I/classII large domain-containing protein</fullName>
    </recommendedName>
</protein>
<name>A0A382CES0_9ZZZZ</name>
<sequence length="359" mass="40769">MILPKPIKFKVERYVGGLSQFKKIDNPIKLSANESALGPSPKAIQAIEKDKDKIFKYPESDSNSLREVLSKKFNIDSKRIICGSGSDQIFDLTCHLFLEPGDEVVVTEFGFIMHRIYASLYKAKVILAKEKNFKASVDEILGKVTDKTKIVFIANPNNPTGTYLSKNEMLNLRKKLRSNILLVVDDAYFEFLNLEDFVSGLDLFKDSANVLITRTFSKIYGLAGLRLGWGYSSKEIIDAMYQIKPPFNVNRNALVAGIEAIKDNEWTKRAIEHNTLWSKKIFSVLKEFNIKTNEPAANFFLMNFDETKINSDEAFEKLAAEKLILRKMTQYKISNALRLTIGNKEVNEHFIKSAGSILK</sequence>
<accession>A0A382CES0</accession>
<evidence type="ECO:0000256" key="4">
    <source>
        <dbReference type="ARBA" id="ARBA00022898"/>
    </source>
</evidence>